<dbReference type="InterPro" id="IPR036271">
    <property type="entry name" value="Tet_transcr_reg_TetR-rel_C_sf"/>
</dbReference>
<dbReference type="RefSeq" id="WP_304376697.1">
    <property type="nucleotide sequence ID" value="NZ_JAUOZU010000008.1"/>
</dbReference>
<reference evidence="6" key="1">
    <citation type="journal article" date="2015" name="Int. J. Syst. Evol. Microbiol.">
        <title>Rhizobium alvei sp. nov., isolated from a freshwater river.</title>
        <authorList>
            <person name="Sheu S.Y."/>
            <person name="Huang H.W."/>
            <person name="Young C.C."/>
            <person name="Chen W.M."/>
        </authorList>
    </citation>
    <scope>NUCLEOTIDE SEQUENCE</scope>
    <source>
        <strain evidence="6">TNR-22</strain>
    </source>
</reference>
<proteinExistence type="predicted"/>
<evidence type="ECO:0000313" key="7">
    <source>
        <dbReference type="Proteomes" id="UP001174932"/>
    </source>
</evidence>
<evidence type="ECO:0000313" key="6">
    <source>
        <dbReference type="EMBL" id="MDO6964766.1"/>
    </source>
</evidence>
<feature type="domain" description="HTH tetR-type" evidence="5">
    <location>
        <begin position="7"/>
        <end position="67"/>
    </location>
</feature>
<reference evidence="6" key="2">
    <citation type="submission" date="2023-07" db="EMBL/GenBank/DDBJ databases">
        <authorList>
            <person name="Shen H."/>
        </authorList>
    </citation>
    <scope>NUCLEOTIDE SEQUENCE</scope>
    <source>
        <strain evidence="6">TNR-22</strain>
    </source>
</reference>
<dbReference type="EMBL" id="JAUOZU010000008">
    <property type="protein sequence ID" value="MDO6964766.1"/>
    <property type="molecule type" value="Genomic_DNA"/>
</dbReference>
<evidence type="ECO:0000259" key="5">
    <source>
        <dbReference type="PROSITE" id="PS50977"/>
    </source>
</evidence>
<keyword evidence="1" id="KW-0805">Transcription regulation</keyword>
<gene>
    <name evidence="6" type="ORF">Q4481_12430</name>
</gene>
<dbReference type="Gene3D" id="1.10.357.10">
    <property type="entry name" value="Tetracycline Repressor, domain 2"/>
    <property type="match status" value="1"/>
</dbReference>
<dbReference type="Proteomes" id="UP001174932">
    <property type="component" value="Unassembled WGS sequence"/>
</dbReference>
<dbReference type="InterPro" id="IPR009057">
    <property type="entry name" value="Homeodomain-like_sf"/>
</dbReference>
<evidence type="ECO:0000256" key="3">
    <source>
        <dbReference type="ARBA" id="ARBA00023163"/>
    </source>
</evidence>
<dbReference type="PANTHER" id="PTHR47506:SF6">
    <property type="entry name" value="HTH-TYPE TRANSCRIPTIONAL REPRESSOR NEMR"/>
    <property type="match status" value="1"/>
</dbReference>
<feature type="DNA-binding region" description="H-T-H motif" evidence="4">
    <location>
        <begin position="30"/>
        <end position="49"/>
    </location>
</feature>
<comment type="caution">
    <text evidence="6">The sequence shown here is derived from an EMBL/GenBank/DDBJ whole genome shotgun (WGS) entry which is preliminary data.</text>
</comment>
<keyword evidence="2 4" id="KW-0238">DNA-binding</keyword>
<evidence type="ECO:0000256" key="4">
    <source>
        <dbReference type="PROSITE-ProRule" id="PRU00335"/>
    </source>
</evidence>
<dbReference type="PROSITE" id="PS50977">
    <property type="entry name" value="HTH_TETR_2"/>
    <property type="match status" value="1"/>
</dbReference>
<dbReference type="Pfam" id="PF00440">
    <property type="entry name" value="TetR_N"/>
    <property type="match status" value="1"/>
</dbReference>
<protein>
    <submittedName>
        <fullName evidence="6">Helix-turn-helix domain-containing protein</fullName>
    </submittedName>
</protein>
<accession>A0ABT8YMD4</accession>
<dbReference type="PANTHER" id="PTHR47506">
    <property type="entry name" value="TRANSCRIPTIONAL REGULATORY PROTEIN"/>
    <property type="match status" value="1"/>
</dbReference>
<keyword evidence="7" id="KW-1185">Reference proteome</keyword>
<dbReference type="InterPro" id="IPR001647">
    <property type="entry name" value="HTH_TetR"/>
</dbReference>
<evidence type="ECO:0000256" key="1">
    <source>
        <dbReference type="ARBA" id="ARBA00023015"/>
    </source>
</evidence>
<keyword evidence="3" id="KW-0804">Transcription</keyword>
<sequence length="195" mass="21668">MSEAENSNRRSTILDAAFRTFVAYGFKRTTMADIAAAAGISRPALYLEFKSKTDIYRAEFVHLLDRANQATRDALMGEGDFSSRLTRAALAGTIDALRNIVDTPHGAELFDVKQEIAEDLGRLWFDRMEDDIARALVDAEAKGEITLASSKMDPTTFARLLVSAIEGIKLRMTDCDSAEADIRRLVFLMTRPLIN</sequence>
<organism evidence="6 7">
    <name type="scientific">Rhizobium alvei</name>
    <dbReference type="NCBI Taxonomy" id="1132659"/>
    <lineage>
        <taxon>Bacteria</taxon>
        <taxon>Pseudomonadati</taxon>
        <taxon>Pseudomonadota</taxon>
        <taxon>Alphaproteobacteria</taxon>
        <taxon>Hyphomicrobiales</taxon>
        <taxon>Rhizobiaceae</taxon>
        <taxon>Rhizobium/Agrobacterium group</taxon>
        <taxon>Rhizobium</taxon>
    </lineage>
</organism>
<dbReference type="SUPFAM" id="SSF48498">
    <property type="entry name" value="Tetracyclin repressor-like, C-terminal domain"/>
    <property type="match status" value="1"/>
</dbReference>
<evidence type="ECO:0000256" key="2">
    <source>
        <dbReference type="ARBA" id="ARBA00023125"/>
    </source>
</evidence>
<dbReference type="PRINTS" id="PR00455">
    <property type="entry name" value="HTHTETR"/>
</dbReference>
<name>A0ABT8YMD4_9HYPH</name>
<dbReference type="SUPFAM" id="SSF46689">
    <property type="entry name" value="Homeodomain-like"/>
    <property type="match status" value="1"/>
</dbReference>